<comment type="subcellular location">
    <subcellularLocation>
        <location evidence="2">Cell projection</location>
    </subcellularLocation>
    <subcellularLocation>
        <location evidence="1">Cytoplasm</location>
        <location evidence="1">Cytoskeleton</location>
    </subcellularLocation>
</comment>
<dbReference type="Pfam" id="PF04699">
    <property type="entry name" value="P16-Arc"/>
    <property type="match status" value="1"/>
</dbReference>
<comment type="subunit">
    <text evidence="8">Component of the Arp2/3 complex composed of ARP2, ARP3, ARPC1/p41-ARC, ARPC2/p34-ARC, ARPC3/p21-ARC, ARPC4/p20-ARC and ARPC5/p16-ARC.</text>
</comment>
<dbReference type="STRING" id="29730.A0A0D2SCR2"/>
<comment type="similarity">
    <text evidence="3 9">Belongs to the ARPC5 family.</text>
</comment>
<dbReference type="EMBL" id="CM001746">
    <property type="protein sequence ID" value="KJB39606.1"/>
    <property type="molecule type" value="Genomic_DNA"/>
</dbReference>
<dbReference type="GO" id="GO:0034314">
    <property type="term" value="P:Arp2/3 complex-mediated actin nucleation"/>
    <property type="evidence" value="ECO:0007669"/>
    <property type="project" value="InterPro"/>
</dbReference>
<evidence type="ECO:0000256" key="5">
    <source>
        <dbReference type="ARBA" id="ARBA00023212"/>
    </source>
</evidence>
<comment type="function">
    <text evidence="7">Functions as a component of the Arp2/3 complex which is involved in regulation of actin polymerization and together with an activating nucleation-promoting factor (NPF) mediates the formation of branched actin networks. Arp2/3 complex plays a critical role in the control of cell morphogenesis via the modulation of cell polarity development.</text>
</comment>
<evidence type="ECO:0000256" key="8">
    <source>
        <dbReference type="ARBA" id="ARBA00065908"/>
    </source>
</evidence>
<accession>A0A0D2SCR2</accession>
<dbReference type="GO" id="GO:0042995">
    <property type="term" value="C:cell projection"/>
    <property type="evidence" value="ECO:0007669"/>
    <property type="project" value="UniProtKB-SubCell"/>
</dbReference>
<keyword evidence="5 9" id="KW-0206">Cytoskeleton</keyword>
<evidence type="ECO:0000256" key="6">
    <source>
        <dbReference type="ARBA" id="ARBA00023273"/>
    </source>
</evidence>
<evidence type="ECO:0000256" key="9">
    <source>
        <dbReference type="RuleBase" id="RU004301"/>
    </source>
</evidence>
<dbReference type="Proteomes" id="UP000032304">
    <property type="component" value="Chromosome 7"/>
</dbReference>
<keyword evidence="6" id="KW-0966">Cell projection</keyword>
<dbReference type="Gramene" id="KJB39606">
    <property type="protein sequence ID" value="KJB39606"/>
    <property type="gene ID" value="B456_007G021500"/>
</dbReference>
<dbReference type="FunFam" id="1.25.40.190:FF:000002">
    <property type="entry name" value="Actin-related protein 2/3 complex subunit 5"/>
    <property type="match status" value="1"/>
</dbReference>
<dbReference type="PANTHER" id="PTHR12644">
    <property type="entry name" value="ARP2/3 COMPLEX 16 KD SUBUNIT P16-ARC"/>
    <property type="match status" value="1"/>
</dbReference>
<dbReference type="Gene3D" id="1.25.40.190">
    <property type="entry name" value="Actin-related protein 2/3 complex subunit 5"/>
    <property type="match status" value="1"/>
</dbReference>
<dbReference type="InterPro" id="IPR036743">
    <property type="entry name" value="ARPC5_sf"/>
</dbReference>
<comment type="function">
    <text evidence="9">Functions as component of the Arp2/3 complex which is involved in regulation of actin polymerization and together with an activating nucleation-promoting factor (NPF) mediates the formation of branched actin networks. Arp2/3 complex plays a critical role in the control of cell morphogenesis via the modulation of cell polarity development.</text>
</comment>
<evidence type="ECO:0000313" key="11">
    <source>
        <dbReference type="Proteomes" id="UP000032304"/>
    </source>
</evidence>
<dbReference type="InterPro" id="IPR006789">
    <property type="entry name" value="ARPC5"/>
</dbReference>
<evidence type="ECO:0000256" key="4">
    <source>
        <dbReference type="ARBA" id="ARBA00022490"/>
    </source>
</evidence>
<dbReference type="KEGG" id="gra:105801897"/>
<dbReference type="SUPFAM" id="SSF69103">
    <property type="entry name" value="Arp2/3 complex 16 kDa subunit ARPC5"/>
    <property type="match status" value="1"/>
</dbReference>
<protein>
    <recommendedName>
        <fullName evidence="9">Actin-related protein 2/3 complex subunit 5</fullName>
    </recommendedName>
</protein>
<evidence type="ECO:0000313" key="10">
    <source>
        <dbReference type="EMBL" id="KJB39606.1"/>
    </source>
</evidence>
<keyword evidence="11" id="KW-1185">Reference proteome</keyword>
<dbReference type="GO" id="GO:0030833">
    <property type="term" value="P:regulation of actin filament polymerization"/>
    <property type="evidence" value="ECO:0007669"/>
    <property type="project" value="InterPro"/>
</dbReference>
<name>A0A0D2SCR2_GOSRA</name>
<evidence type="ECO:0000256" key="2">
    <source>
        <dbReference type="ARBA" id="ARBA00004316"/>
    </source>
</evidence>
<dbReference type="GO" id="GO:0005885">
    <property type="term" value="C:Arp2/3 protein complex"/>
    <property type="evidence" value="ECO:0007669"/>
    <property type="project" value="InterPro"/>
</dbReference>
<dbReference type="SMR" id="A0A0D2SCR2"/>
<evidence type="ECO:0000256" key="3">
    <source>
        <dbReference type="ARBA" id="ARBA00006084"/>
    </source>
</evidence>
<dbReference type="OMA" id="CKSANWN"/>
<keyword evidence="4" id="KW-0963">Cytoplasm</keyword>
<evidence type="ECO:0000256" key="7">
    <source>
        <dbReference type="ARBA" id="ARBA00059196"/>
    </source>
</evidence>
<dbReference type="OrthoDB" id="429520at2759"/>
<sequence length="133" mass="15105">MAEVKKSVESDNAEDILTKIENKSLKIESLIKQYKFIEAIKTALEGYPPRDERCKSANWIGVHKALMAIKDVEGMLRSLDPQYYDILMKYIYRGLSTGNRTTCDQCLKIHEKLTEKAGFGCILRSLADTVNTV</sequence>
<proteinExistence type="inferred from homology"/>
<reference evidence="10 11" key="1">
    <citation type="journal article" date="2012" name="Nature">
        <title>Repeated polyploidization of Gossypium genomes and the evolution of spinnable cotton fibres.</title>
        <authorList>
            <person name="Paterson A.H."/>
            <person name="Wendel J.F."/>
            <person name="Gundlach H."/>
            <person name="Guo H."/>
            <person name="Jenkins J."/>
            <person name="Jin D."/>
            <person name="Llewellyn D."/>
            <person name="Showmaker K.C."/>
            <person name="Shu S."/>
            <person name="Udall J."/>
            <person name="Yoo M.J."/>
            <person name="Byers R."/>
            <person name="Chen W."/>
            <person name="Doron-Faigenboim A."/>
            <person name="Duke M.V."/>
            <person name="Gong L."/>
            <person name="Grimwood J."/>
            <person name="Grover C."/>
            <person name="Grupp K."/>
            <person name="Hu G."/>
            <person name="Lee T.H."/>
            <person name="Li J."/>
            <person name="Lin L."/>
            <person name="Liu T."/>
            <person name="Marler B.S."/>
            <person name="Page J.T."/>
            <person name="Roberts A.W."/>
            <person name="Romanel E."/>
            <person name="Sanders W.S."/>
            <person name="Szadkowski E."/>
            <person name="Tan X."/>
            <person name="Tang H."/>
            <person name="Xu C."/>
            <person name="Wang J."/>
            <person name="Wang Z."/>
            <person name="Zhang D."/>
            <person name="Zhang L."/>
            <person name="Ashrafi H."/>
            <person name="Bedon F."/>
            <person name="Bowers J.E."/>
            <person name="Brubaker C.L."/>
            <person name="Chee P.W."/>
            <person name="Das S."/>
            <person name="Gingle A.R."/>
            <person name="Haigler C.H."/>
            <person name="Harker D."/>
            <person name="Hoffmann L.V."/>
            <person name="Hovav R."/>
            <person name="Jones D.C."/>
            <person name="Lemke C."/>
            <person name="Mansoor S."/>
            <person name="ur Rahman M."/>
            <person name="Rainville L.N."/>
            <person name="Rambani A."/>
            <person name="Reddy U.K."/>
            <person name="Rong J.K."/>
            <person name="Saranga Y."/>
            <person name="Scheffler B.E."/>
            <person name="Scheffler J.A."/>
            <person name="Stelly D.M."/>
            <person name="Triplett B.A."/>
            <person name="Van Deynze A."/>
            <person name="Vaslin M.F."/>
            <person name="Waghmare V.N."/>
            <person name="Walford S.A."/>
            <person name="Wright R.J."/>
            <person name="Zaki E.A."/>
            <person name="Zhang T."/>
            <person name="Dennis E.S."/>
            <person name="Mayer K.F."/>
            <person name="Peterson D.G."/>
            <person name="Rokhsar D.S."/>
            <person name="Wang X."/>
            <person name="Schmutz J."/>
        </authorList>
    </citation>
    <scope>NUCLEOTIDE SEQUENCE [LARGE SCALE GENOMIC DNA]</scope>
</reference>
<evidence type="ECO:0000256" key="1">
    <source>
        <dbReference type="ARBA" id="ARBA00004245"/>
    </source>
</evidence>
<organism evidence="10 11">
    <name type="scientific">Gossypium raimondii</name>
    <name type="common">Peruvian cotton</name>
    <name type="synonym">Gossypium klotzschianum subsp. raimondii</name>
    <dbReference type="NCBI Taxonomy" id="29730"/>
    <lineage>
        <taxon>Eukaryota</taxon>
        <taxon>Viridiplantae</taxon>
        <taxon>Streptophyta</taxon>
        <taxon>Embryophyta</taxon>
        <taxon>Tracheophyta</taxon>
        <taxon>Spermatophyta</taxon>
        <taxon>Magnoliopsida</taxon>
        <taxon>eudicotyledons</taxon>
        <taxon>Gunneridae</taxon>
        <taxon>Pentapetalae</taxon>
        <taxon>rosids</taxon>
        <taxon>malvids</taxon>
        <taxon>Malvales</taxon>
        <taxon>Malvaceae</taxon>
        <taxon>Malvoideae</taxon>
        <taxon>Gossypium</taxon>
    </lineage>
</organism>
<dbReference type="AlphaFoldDB" id="A0A0D2SCR2"/>
<gene>
    <name evidence="10" type="ORF">B456_007G021500</name>
</gene>